<comment type="caution">
    <text evidence="1">The sequence shown here is derived from an EMBL/GenBank/DDBJ whole genome shotgun (WGS) entry which is preliminary data.</text>
</comment>
<keyword evidence="2" id="KW-1185">Reference proteome</keyword>
<name>A0A4Q2EC98_9ACTN</name>
<evidence type="ECO:0000313" key="1">
    <source>
        <dbReference type="EMBL" id="RXW31140.1"/>
    </source>
</evidence>
<evidence type="ECO:0000313" key="2">
    <source>
        <dbReference type="Proteomes" id="UP000290624"/>
    </source>
</evidence>
<reference evidence="1 2" key="1">
    <citation type="submission" date="2018-01" db="EMBL/GenBank/DDBJ databases">
        <title>Lactibacter flavus gen. nov., sp. nov., a novel bacterium of the family Propionibacteriaceae isolated from raw milk and dairy products.</title>
        <authorList>
            <person name="Wenning M."/>
            <person name="Breitenwieser F."/>
            <person name="Huptas C."/>
            <person name="von Neubeck M."/>
            <person name="Busse H.-J."/>
            <person name="Scherer S."/>
        </authorList>
    </citation>
    <scope>NUCLEOTIDE SEQUENCE [LARGE SCALE GENOMIC DNA]</scope>
    <source>
        <strain evidence="1 2">VG341</strain>
    </source>
</reference>
<dbReference type="Proteomes" id="UP000290624">
    <property type="component" value="Unassembled WGS sequence"/>
</dbReference>
<organism evidence="1 2">
    <name type="scientific">Propioniciclava flava</name>
    <dbReference type="NCBI Taxonomy" id="2072026"/>
    <lineage>
        <taxon>Bacteria</taxon>
        <taxon>Bacillati</taxon>
        <taxon>Actinomycetota</taxon>
        <taxon>Actinomycetes</taxon>
        <taxon>Propionibacteriales</taxon>
        <taxon>Propionibacteriaceae</taxon>
        <taxon>Propioniciclava</taxon>
    </lineage>
</organism>
<dbReference type="InterPro" id="IPR023393">
    <property type="entry name" value="START-like_dom_sf"/>
</dbReference>
<proteinExistence type="predicted"/>
<sequence>MIVHTYALTAPVSPSAVWRHWVDVDQWADHFPGLRASKLNGPVAVGAVGLVRPQRGPRWSFRISAVDRAKKRFAIERKVLFGVVRLEFALQRPEELDDADAFEPPLPAGPDTWSMVYTVTLTGPLAVVYDRVAGRPIAKQLPELSASVAAQSPLDD</sequence>
<dbReference type="EMBL" id="PPCV01000013">
    <property type="protein sequence ID" value="RXW31140.1"/>
    <property type="molecule type" value="Genomic_DNA"/>
</dbReference>
<evidence type="ECO:0008006" key="3">
    <source>
        <dbReference type="Google" id="ProtNLM"/>
    </source>
</evidence>
<protein>
    <recommendedName>
        <fullName evidence="3">SRPBCC family protein</fullName>
    </recommendedName>
</protein>
<dbReference type="SUPFAM" id="SSF55961">
    <property type="entry name" value="Bet v1-like"/>
    <property type="match status" value="1"/>
</dbReference>
<dbReference type="OrthoDB" id="9810827at2"/>
<dbReference type="Gene3D" id="3.30.530.20">
    <property type="match status" value="1"/>
</dbReference>
<dbReference type="AlphaFoldDB" id="A0A4Q2EC98"/>
<accession>A0A4Q2EC98</accession>
<gene>
    <name evidence="1" type="ORF">C1706_13775</name>
</gene>
<dbReference type="RefSeq" id="WP_129459796.1">
    <property type="nucleotide sequence ID" value="NZ_PPCV01000013.1"/>
</dbReference>